<sequence length="179" mass="20252">MSYYAMTGTQGHQRALFVQVFNNICLMDPAEKLSYFQIAGIAGLVSLIIEITKISGCASYPKRADKEIHDITLQLQALSEPLERHCLLSRLGSRALQRLIDEISRIDAAVKIGSTSVSARIDRLQLEHRNTVLTTLRQHFKDVLNWIFQTDPAEMHSVSVFLGLKSPYFGLNGNYMRQR</sequence>
<dbReference type="Proteomes" id="UP001172155">
    <property type="component" value="Unassembled WGS sequence"/>
</dbReference>
<protein>
    <submittedName>
        <fullName evidence="1">Uncharacterized protein</fullName>
    </submittedName>
</protein>
<accession>A0AA40K4W4</accession>
<proteinExistence type="predicted"/>
<gene>
    <name evidence="1" type="ORF">B0T18DRAFT_390330</name>
</gene>
<comment type="caution">
    <text evidence="1">The sequence shown here is derived from an EMBL/GenBank/DDBJ whole genome shotgun (WGS) entry which is preliminary data.</text>
</comment>
<reference evidence="1" key="1">
    <citation type="submission" date="2023-06" db="EMBL/GenBank/DDBJ databases">
        <title>Genome-scale phylogeny and comparative genomics of the fungal order Sordariales.</title>
        <authorList>
            <consortium name="Lawrence Berkeley National Laboratory"/>
            <person name="Hensen N."/>
            <person name="Bonometti L."/>
            <person name="Westerberg I."/>
            <person name="Brannstrom I.O."/>
            <person name="Guillou S."/>
            <person name="Cros-Aarteil S."/>
            <person name="Calhoun S."/>
            <person name="Haridas S."/>
            <person name="Kuo A."/>
            <person name="Mondo S."/>
            <person name="Pangilinan J."/>
            <person name="Riley R."/>
            <person name="LaButti K."/>
            <person name="Andreopoulos B."/>
            <person name="Lipzen A."/>
            <person name="Chen C."/>
            <person name="Yanf M."/>
            <person name="Daum C."/>
            <person name="Ng V."/>
            <person name="Clum A."/>
            <person name="Steindorff A."/>
            <person name="Ohm R."/>
            <person name="Martin F."/>
            <person name="Silar P."/>
            <person name="Natvig D."/>
            <person name="Lalanne C."/>
            <person name="Gautier V."/>
            <person name="Ament-velasquez S.L."/>
            <person name="Kruys A."/>
            <person name="Hutchinson M.I."/>
            <person name="Powell A.J."/>
            <person name="Barry K."/>
            <person name="Miller A.N."/>
            <person name="Grigoriev I.V."/>
            <person name="Debuchy R."/>
            <person name="Gladieux P."/>
            <person name="Thoren M.H."/>
            <person name="Johannesson H."/>
        </authorList>
    </citation>
    <scope>NUCLEOTIDE SEQUENCE</scope>
    <source>
        <strain evidence="1">SMH3187-1</strain>
    </source>
</reference>
<dbReference type="AlphaFoldDB" id="A0AA40K4W4"/>
<evidence type="ECO:0000313" key="1">
    <source>
        <dbReference type="EMBL" id="KAK0745757.1"/>
    </source>
</evidence>
<keyword evidence="2" id="KW-1185">Reference proteome</keyword>
<dbReference type="EMBL" id="JAUKUD010000004">
    <property type="protein sequence ID" value="KAK0745757.1"/>
    <property type="molecule type" value="Genomic_DNA"/>
</dbReference>
<organism evidence="1 2">
    <name type="scientific">Schizothecium vesticola</name>
    <dbReference type="NCBI Taxonomy" id="314040"/>
    <lineage>
        <taxon>Eukaryota</taxon>
        <taxon>Fungi</taxon>
        <taxon>Dikarya</taxon>
        <taxon>Ascomycota</taxon>
        <taxon>Pezizomycotina</taxon>
        <taxon>Sordariomycetes</taxon>
        <taxon>Sordariomycetidae</taxon>
        <taxon>Sordariales</taxon>
        <taxon>Schizotheciaceae</taxon>
        <taxon>Schizothecium</taxon>
    </lineage>
</organism>
<evidence type="ECO:0000313" key="2">
    <source>
        <dbReference type="Proteomes" id="UP001172155"/>
    </source>
</evidence>
<name>A0AA40K4W4_9PEZI</name>